<keyword evidence="3 8" id="KW-0347">Helicase</keyword>
<dbReference type="Pfam" id="PF00270">
    <property type="entry name" value="DEAD"/>
    <property type="match status" value="1"/>
</dbReference>
<evidence type="ECO:0000259" key="7">
    <source>
        <dbReference type="PROSITE" id="PS51194"/>
    </source>
</evidence>
<feature type="domain" description="Helicase C-terminal" evidence="7">
    <location>
        <begin position="179"/>
        <end position="370"/>
    </location>
</feature>
<evidence type="ECO:0000256" key="5">
    <source>
        <dbReference type="SAM" id="MobiDB-lite"/>
    </source>
</evidence>
<keyword evidence="1" id="KW-0547">Nucleotide-binding</keyword>
<dbReference type="InterPro" id="IPR044742">
    <property type="entry name" value="DEAD/DEAH_RhlB"/>
</dbReference>
<keyword evidence="2" id="KW-0378">Hydrolase</keyword>
<dbReference type="InterPro" id="IPR027417">
    <property type="entry name" value="P-loop_NTPase"/>
</dbReference>
<comment type="caution">
    <text evidence="8">The sequence shown here is derived from an EMBL/GenBank/DDBJ whole genome shotgun (WGS) entry which is preliminary data.</text>
</comment>
<dbReference type="GO" id="GO:0005524">
    <property type="term" value="F:ATP binding"/>
    <property type="evidence" value="ECO:0007669"/>
    <property type="project" value="UniProtKB-KW"/>
</dbReference>
<dbReference type="SMART" id="SM00487">
    <property type="entry name" value="DEXDc"/>
    <property type="match status" value="1"/>
</dbReference>
<dbReference type="GO" id="GO:0003724">
    <property type="term" value="F:RNA helicase activity"/>
    <property type="evidence" value="ECO:0007669"/>
    <property type="project" value="TreeGrafter"/>
</dbReference>
<dbReference type="GO" id="GO:0009409">
    <property type="term" value="P:response to cold"/>
    <property type="evidence" value="ECO:0007669"/>
    <property type="project" value="TreeGrafter"/>
</dbReference>
<dbReference type="GO" id="GO:0005840">
    <property type="term" value="C:ribosome"/>
    <property type="evidence" value="ECO:0007669"/>
    <property type="project" value="TreeGrafter"/>
</dbReference>
<dbReference type="PROSITE" id="PS51194">
    <property type="entry name" value="HELICASE_CTER"/>
    <property type="match status" value="1"/>
</dbReference>
<dbReference type="PANTHER" id="PTHR47963">
    <property type="entry name" value="DEAD-BOX ATP-DEPENDENT RNA HELICASE 47, MITOCHONDRIAL"/>
    <property type="match status" value="1"/>
</dbReference>
<dbReference type="OrthoDB" id="9805696at2"/>
<feature type="region of interest" description="Disordered" evidence="5">
    <location>
        <begin position="374"/>
        <end position="483"/>
    </location>
</feature>
<dbReference type="SUPFAM" id="SSF52540">
    <property type="entry name" value="P-loop containing nucleoside triphosphate hydrolases"/>
    <property type="match status" value="1"/>
</dbReference>
<accession>A0A433RYC0</accession>
<dbReference type="InterPro" id="IPR011545">
    <property type="entry name" value="DEAD/DEAH_box_helicase_dom"/>
</dbReference>
<dbReference type="GO" id="GO:0033592">
    <property type="term" value="F:RNA strand annealing activity"/>
    <property type="evidence" value="ECO:0007669"/>
    <property type="project" value="TreeGrafter"/>
</dbReference>
<dbReference type="PANTHER" id="PTHR47963:SF7">
    <property type="entry name" value="ATP-DEPENDENT RNA HELICASE YFML-RELATED"/>
    <property type="match status" value="1"/>
</dbReference>
<sequence>MSVINLLNEDLQSKWKFNVATPIQDQMIPAMLNGDDVVAESPTGTGKTLAYLLPILERVDGTKKNTQALIVAPSQELCMQITEVARQWIAGTDITVVPLIGGANTQRQIEKLKKKPTIAIGTPGRLNELVRAKKLKLHELHHIVLDEGDQLLGRESRVIVKQFIDGANHDRQVVVVSATITDEIKLVAEQLMKTPKRFKVSLEDMPDQGIVTHSFIKMQEREKTDMLRRLSNQEGLRAIAFVNNLDQLLMKETKLHYRQAPIVTLHADMKKEERKRALDAFRKGEARVLIATDVAARGLDVEGLTHVIHVDVPVSQEQYTHRSGRTGRAGKSGEVLTLLVGPSEKQYKQITRSLDEKPTEKIWDKGGLVKGKGFYSAGPAKKGRNSDNSKKKDYNKQYDNRSERKYDDKPYKKRYDGDTTRKDEGKRPFEKYDENSYKKNDEGKRSYKKNGEENRSFKKYDNEGTRSGSYKKNDGSKRPYKKR</sequence>
<dbReference type="GO" id="GO:0016787">
    <property type="term" value="F:hydrolase activity"/>
    <property type="evidence" value="ECO:0007669"/>
    <property type="project" value="UniProtKB-KW"/>
</dbReference>
<reference evidence="8 9" key="1">
    <citation type="submission" date="2014-11" db="EMBL/GenBank/DDBJ databases">
        <title>Genome sequence and analysis of novel Kurthia sp.</title>
        <authorList>
            <person name="Lawson J.N."/>
            <person name="Gonzalez J.E."/>
            <person name="Rinauldi L."/>
            <person name="Xuan Z."/>
            <person name="Firman A."/>
            <person name="Shaddox L."/>
            <person name="Trudeau A."/>
            <person name="Shah S."/>
            <person name="Reiman D."/>
        </authorList>
    </citation>
    <scope>NUCLEOTIDE SEQUENCE [LARGE SCALE GENOMIC DNA]</scope>
    <source>
        <strain evidence="8 9">3B1D</strain>
    </source>
</reference>
<gene>
    <name evidence="8" type="ORF">QI30_01355</name>
</gene>
<dbReference type="Pfam" id="PF00271">
    <property type="entry name" value="Helicase_C"/>
    <property type="match status" value="1"/>
</dbReference>
<dbReference type="EMBL" id="JTFC01000006">
    <property type="protein sequence ID" value="RUS58257.1"/>
    <property type="molecule type" value="Genomic_DNA"/>
</dbReference>
<keyword evidence="9" id="KW-1185">Reference proteome</keyword>
<keyword evidence="4" id="KW-0067">ATP-binding</keyword>
<dbReference type="PROSITE" id="PS51192">
    <property type="entry name" value="HELICASE_ATP_BIND_1"/>
    <property type="match status" value="1"/>
</dbReference>
<evidence type="ECO:0000259" key="6">
    <source>
        <dbReference type="PROSITE" id="PS51192"/>
    </source>
</evidence>
<dbReference type="Gene3D" id="3.40.50.300">
    <property type="entry name" value="P-loop containing nucleotide triphosphate hydrolases"/>
    <property type="match status" value="2"/>
</dbReference>
<evidence type="ECO:0000256" key="1">
    <source>
        <dbReference type="ARBA" id="ARBA00022741"/>
    </source>
</evidence>
<feature type="domain" description="Helicase ATP-binding" evidence="6">
    <location>
        <begin position="28"/>
        <end position="198"/>
    </location>
</feature>
<evidence type="ECO:0000256" key="4">
    <source>
        <dbReference type="ARBA" id="ARBA00022840"/>
    </source>
</evidence>
<dbReference type="InterPro" id="IPR050547">
    <property type="entry name" value="DEAD_box_RNA_helicases"/>
</dbReference>
<dbReference type="CDD" id="cd18787">
    <property type="entry name" value="SF2_C_DEAD"/>
    <property type="match status" value="1"/>
</dbReference>
<dbReference type="CDD" id="cd00268">
    <property type="entry name" value="DEADc"/>
    <property type="match status" value="1"/>
</dbReference>
<proteinExistence type="predicted"/>
<name>A0A433RYC0_9BACL</name>
<dbReference type="SMART" id="SM00490">
    <property type="entry name" value="HELICc"/>
    <property type="match status" value="1"/>
</dbReference>
<feature type="compositionally biased region" description="Basic and acidic residues" evidence="5">
    <location>
        <begin position="384"/>
        <end position="464"/>
    </location>
</feature>
<protein>
    <submittedName>
        <fullName evidence="8">RNA helicase</fullName>
    </submittedName>
</protein>
<evidence type="ECO:0000256" key="2">
    <source>
        <dbReference type="ARBA" id="ARBA00022801"/>
    </source>
</evidence>
<organism evidence="8 9">
    <name type="scientific">Candidatus Kurthia intestinigallinarum</name>
    <dbReference type="NCBI Taxonomy" id="1562256"/>
    <lineage>
        <taxon>Bacteria</taxon>
        <taxon>Bacillati</taxon>
        <taxon>Bacillota</taxon>
        <taxon>Bacilli</taxon>
        <taxon>Bacillales</taxon>
        <taxon>Caryophanaceae</taxon>
        <taxon>Kurthia</taxon>
    </lineage>
</organism>
<dbReference type="Proteomes" id="UP000288623">
    <property type="component" value="Unassembled WGS sequence"/>
</dbReference>
<dbReference type="AlphaFoldDB" id="A0A433RYC0"/>
<evidence type="ECO:0000256" key="3">
    <source>
        <dbReference type="ARBA" id="ARBA00022806"/>
    </source>
</evidence>
<evidence type="ECO:0000313" key="8">
    <source>
        <dbReference type="EMBL" id="RUS58257.1"/>
    </source>
</evidence>
<dbReference type="InterPro" id="IPR014001">
    <property type="entry name" value="Helicase_ATP-bd"/>
</dbReference>
<dbReference type="GO" id="GO:0005829">
    <property type="term" value="C:cytosol"/>
    <property type="evidence" value="ECO:0007669"/>
    <property type="project" value="TreeGrafter"/>
</dbReference>
<dbReference type="InterPro" id="IPR001650">
    <property type="entry name" value="Helicase_C-like"/>
</dbReference>
<evidence type="ECO:0000313" key="9">
    <source>
        <dbReference type="Proteomes" id="UP000288623"/>
    </source>
</evidence>